<protein>
    <submittedName>
        <fullName evidence="1">Uncharacterized protein</fullName>
    </submittedName>
</protein>
<reference evidence="1 2" key="1">
    <citation type="submission" date="2019-03" db="EMBL/GenBank/DDBJ databases">
        <title>Genomic Encyclopedia of Type Strains, Phase IV (KMG-IV): sequencing the most valuable type-strain genomes for metagenomic binning, comparative biology and taxonomic classification.</title>
        <authorList>
            <person name="Goeker M."/>
        </authorList>
    </citation>
    <scope>NUCLEOTIDE SEQUENCE [LARGE SCALE GENOMIC DNA]</scope>
    <source>
        <strain evidence="1 2">DSM 10053</strain>
    </source>
</reference>
<organism evidence="1 2">
    <name type="scientific">Lonepinella koalarum</name>
    <dbReference type="NCBI Taxonomy" id="53417"/>
    <lineage>
        <taxon>Bacteria</taxon>
        <taxon>Pseudomonadati</taxon>
        <taxon>Pseudomonadota</taxon>
        <taxon>Gammaproteobacteria</taxon>
        <taxon>Pasteurellales</taxon>
        <taxon>Pasteurellaceae</taxon>
        <taxon>Lonepinella</taxon>
    </lineage>
</organism>
<dbReference type="AlphaFoldDB" id="A0A4R1KXJ1"/>
<dbReference type="RefSeq" id="WP_165867221.1">
    <property type="nucleotide sequence ID" value="NZ_CP170642.1"/>
</dbReference>
<evidence type="ECO:0000313" key="2">
    <source>
        <dbReference type="Proteomes" id="UP000295496"/>
    </source>
</evidence>
<sequence>MTQKYENVYNFTLQDGASLTLNIYINSAPKEPIKWTPTNNWDDTFITPAKKEEPFKVR</sequence>
<name>A0A4R1KXJ1_9PAST</name>
<keyword evidence="2" id="KW-1185">Reference proteome</keyword>
<dbReference type="Proteomes" id="UP000295496">
    <property type="component" value="Unassembled WGS sequence"/>
</dbReference>
<gene>
    <name evidence="1" type="ORF">EV692_1363</name>
</gene>
<comment type="caution">
    <text evidence="1">The sequence shown here is derived from an EMBL/GenBank/DDBJ whole genome shotgun (WGS) entry which is preliminary data.</text>
</comment>
<proteinExistence type="predicted"/>
<accession>A0A4R1KXJ1</accession>
<dbReference type="EMBL" id="SMGJ01000003">
    <property type="protein sequence ID" value="TCK70136.1"/>
    <property type="molecule type" value="Genomic_DNA"/>
</dbReference>
<evidence type="ECO:0000313" key="1">
    <source>
        <dbReference type="EMBL" id="TCK70136.1"/>
    </source>
</evidence>